<dbReference type="InterPro" id="IPR020846">
    <property type="entry name" value="MFS_dom"/>
</dbReference>
<evidence type="ECO:0000256" key="7">
    <source>
        <dbReference type="SAM" id="Phobius"/>
    </source>
</evidence>
<dbReference type="PROSITE" id="PS50850">
    <property type="entry name" value="MFS"/>
    <property type="match status" value="1"/>
</dbReference>
<dbReference type="SUPFAM" id="SSF103473">
    <property type="entry name" value="MFS general substrate transporter"/>
    <property type="match status" value="1"/>
</dbReference>
<sequence length="443" mass="46601">MYALPQAQERRLLWLLMLTQFTLIMDFMVMMPLGPQIMQALQISPAQFAAAVSAYSLCAGASGLLAATYIDRFDRRRLLLAMYALFALSNLACALAGSYTLLLLSRAFAGIGGGVLGSIVMAIIADVIPVQRRGAATGTVMTAFAMASVLGVPVGVLLGAHFHWSAPFWLLTALSLIVLAGAARLVPPLDRHLAQQPASLAEVLPNLVALFTHPRHLNAFALTLLLMVSQMLVIPFISPVLVANHGIDPAQLSWMYMAGGVAAFFTSRQVGRLADRHGKHRVYRIAVALSLLPVLFMTHLPAAVGFIGMLLFFPFFMVSMNSRMVPLQALQTTVPQPERRGAFLSANSAIMSLGTGLGAWLGGLLLSTGARGQIAGYGTAGWIAAALALASALWVGRVTAADERRPAPVADAVAVNDANAQRDTKAAAAAGPAPAAQAAAAGD</sequence>
<keyword evidence="10" id="KW-1185">Reference proteome</keyword>
<dbReference type="InterPro" id="IPR036259">
    <property type="entry name" value="MFS_trans_sf"/>
</dbReference>
<feature type="transmembrane region" description="Helical" evidence="7">
    <location>
        <begin position="253"/>
        <end position="270"/>
    </location>
</feature>
<proteinExistence type="predicted"/>
<dbReference type="CDD" id="cd17324">
    <property type="entry name" value="MFS_NepI_like"/>
    <property type="match status" value="1"/>
</dbReference>
<keyword evidence="4 7" id="KW-1133">Transmembrane helix</keyword>
<feature type="transmembrane region" description="Helical" evidence="7">
    <location>
        <begin position="303"/>
        <end position="320"/>
    </location>
</feature>
<evidence type="ECO:0000313" key="9">
    <source>
        <dbReference type="EMBL" id="MCQ4165519.1"/>
    </source>
</evidence>
<evidence type="ECO:0000256" key="5">
    <source>
        <dbReference type="ARBA" id="ARBA00023136"/>
    </source>
</evidence>
<evidence type="ECO:0000256" key="6">
    <source>
        <dbReference type="SAM" id="MobiDB-lite"/>
    </source>
</evidence>
<organism evidence="9 10">
    <name type="scientific">Tahibacter harae</name>
    <dbReference type="NCBI Taxonomy" id="2963937"/>
    <lineage>
        <taxon>Bacteria</taxon>
        <taxon>Pseudomonadati</taxon>
        <taxon>Pseudomonadota</taxon>
        <taxon>Gammaproteobacteria</taxon>
        <taxon>Lysobacterales</taxon>
        <taxon>Rhodanobacteraceae</taxon>
        <taxon>Tahibacter</taxon>
    </lineage>
</organism>
<feature type="transmembrane region" description="Helical" evidence="7">
    <location>
        <begin position="168"/>
        <end position="186"/>
    </location>
</feature>
<protein>
    <submittedName>
        <fullName evidence="9">MFS transporter</fullName>
    </submittedName>
</protein>
<dbReference type="EMBL" id="JANFQO010000010">
    <property type="protein sequence ID" value="MCQ4165519.1"/>
    <property type="molecule type" value="Genomic_DNA"/>
</dbReference>
<evidence type="ECO:0000256" key="2">
    <source>
        <dbReference type="ARBA" id="ARBA00022475"/>
    </source>
</evidence>
<feature type="transmembrane region" description="Helical" evidence="7">
    <location>
        <begin position="140"/>
        <end position="162"/>
    </location>
</feature>
<feature type="region of interest" description="Disordered" evidence="6">
    <location>
        <begin position="421"/>
        <end position="443"/>
    </location>
</feature>
<comment type="subcellular location">
    <subcellularLocation>
        <location evidence="1">Cell membrane</location>
        <topology evidence="1">Multi-pass membrane protein</topology>
    </subcellularLocation>
</comment>
<dbReference type="Pfam" id="PF07690">
    <property type="entry name" value="MFS_1"/>
    <property type="match status" value="1"/>
</dbReference>
<reference evidence="9" key="1">
    <citation type="submission" date="2022-07" db="EMBL/GenBank/DDBJ databases">
        <title>Tahibacter sp., a new gammaproteobacterium isolated from the silt sample collected at pig farm.</title>
        <authorList>
            <person name="Chen H."/>
        </authorList>
    </citation>
    <scope>NUCLEOTIDE SEQUENCE</scope>
    <source>
        <strain evidence="9">P2K</strain>
    </source>
</reference>
<dbReference type="InterPro" id="IPR050189">
    <property type="entry name" value="MFS_Efflux_Transporters"/>
</dbReference>
<name>A0ABT1QTB5_9GAMM</name>
<dbReference type="Gene3D" id="1.20.1250.20">
    <property type="entry name" value="MFS general substrate transporter like domains"/>
    <property type="match status" value="2"/>
</dbReference>
<evidence type="ECO:0000256" key="1">
    <source>
        <dbReference type="ARBA" id="ARBA00004651"/>
    </source>
</evidence>
<feature type="transmembrane region" description="Helical" evidence="7">
    <location>
        <begin position="341"/>
        <end position="362"/>
    </location>
</feature>
<dbReference type="InterPro" id="IPR011701">
    <property type="entry name" value="MFS"/>
</dbReference>
<feature type="transmembrane region" description="Helical" evidence="7">
    <location>
        <begin position="107"/>
        <end position="128"/>
    </location>
</feature>
<evidence type="ECO:0000256" key="4">
    <source>
        <dbReference type="ARBA" id="ARBA00022989"/>
    </source>
</evidence>
<accession>A0ABT1QTB5</accession>
<evidence type="ECO:0000256" key="3">
    <source>
        <dbReference type="ARBA" id="ARBA00022692"/>
    </source>
</evidence>
<feature type="transmembrane region" description="Helical" evidence="7">
    <location>
        <begin position="78"/>
        <end position="101"/>
    </location>
</feature>
<evidence type="ECO:0000313" key="10">
    <source>
        <dbReference type="Proteomes" id="UP001165498"/>
    </source>
</evidence>
<keyword evidence="3 7" id="KW-0812">Transmembrane</keyword>
<dbReference type="PANTHER" id="PTHR43124">
    <property type="entry name" value="PURINE EFFLUX PUMP PBUE"/>
    <property type="match status" value="1"/>
</dbReference>
<evidence type="ECO:0000259" key="8">
    <source>
        <dbReference type="PROSITE" id="PS50850"/>
    </source>
</evidence>
<feature type="transmembrane region" description="Helical" evidence="7">
    <location>
        <begin position="374"/>
        <end position="395"/>
    </location>
</feature>
<dbReference type="PANTHER" id="PTHR43124:SF3">
    <property type="entry name" value="CHLORAMPHENICOL EFFLUX PUMP RV0191"/>
    <property type="match status" value="1"/>
</dbReference>
<feature type="transmembrane region" description="Helical" evidence="7">
    <location>
        <begin position="46"/>
        <end position="66"/>
    </location>
</feature>
<gene>
    <name evidence="9" type="ORF">NM961_12445</name>
</gene>
<feature type="transmembrane region" description="Helical" evidence="7">
    <location>
        <begin position="282"/>
        <end position="297"/>
    </location>
</feature>
<comment type="caution">
    <text evidence="9">The sequence shown here is derived from an EMBL/GenBank/DDBJ whole genome shotgun (WGS) entry which is preliminary data.</text>
</comment>
<feature type="transmembrane region" description="Helical" evidence="7">
    <location>
        <begin position="219"/>
        <end position="241"/>
    </location>
</feature>
<dbReference type="Proteomes" id="UP001165498">
    <property type="component" value="Unassembled WGS sequence"/>
</dbReference>
<dbReference type="RefSeq" id="WP_255914709.1">
    <property type="nucleotide sequence ID" value="NZ_JANFQO010000010.1"/>
</dbReference>
<feature type="domain" description="Major facilitator superfamily (MFS) profile" evidence="8">
    <location>
        <begin position="12"/>
        <end position="403"/>
    </location>
</feature>
<feature type="compositionally biased region" description="Low complexity" evidence="6">
    <location>
        <begin position="426"/>
        <end position="443"/>
    </location>
</feature>
<keyword evidence="2" id="KW-1003">Cell membrane</keyword>
<keyword evidence="5 7" id="KW-0472">Membrane</keyword>
<feature type="transmembrane region" description="Helical" evidence="7">
    <location>
        <begin position="12"/>
        <end position="34"/>
    </location>
</feature>